<dbReference type="GO" id="GO:0019346">
    <property type="term" value="P:transsulfuration"/>
    <property type="evidence" value="ECO:0007669"/>
    <property type="project" value="InterPro"/>
</dbReference>
<protein>
    <submittedName>
        <fullName evidence="5">Aminotransferase class I/II-fold pyridoxal phosphate-dependent enzyme</fullName>
    </submittedName>
</protein>
<dbReference type="GO" id="GO:0030170">
    <property type="term" value="F:pyridoxal phosphate binding"/>
    <property type="evidence" value="ECO:0007669"/>
    <property type="project" value="InterPro"/>
</dbReference>
<evidence type="ECO:0000313" key="6">
    <source>
        <dbReference type="Proteomes" id="UP001159292"/>
    </source>
</evidence>
<feature type="transmembrane region" description="Helical" evidence="4">
    <location>
        <begin position="454"/>
        <end position="472"/>
    </location>
</feature>
<keyword evidence="4" id="KW-1133">Transmembrane helix</keyword>
<dbReference type="InterPro" id="IPR015421">
    <property type="entry name" value="PyrdxlP-dep_Trfase_major"/>
</dbReference>
<dbReference type="SUPFAM" id="SSF53383">
    <property type="entry name" value="PLP-dependent transferases"/>
    <property type="match status" value="1"/>
</dbReference>
<dbReference type="FunFam" id="3.40.640.10:FF:000046">
    <property type="entry name" value="Cystathionine gamma-lyase"/>
    <property type="match status" value="1"/>
</dbReference>
<dbReference type="CDD" id="cd00614">
    <property type="entry name" value="CGS_like"/>
    <property type="match status" value="1"/>
</dbReference>
<evidence type="ECO:0000313" key="5">
    <source>
        <dbReference type="EMBL" id="MDH0567542.1"/>
    </source>
</evidence>
<dbReference type="EMBL" id="JAOEET010000020">
    <property type="protein sequence ID" value="MDH0567542.1"/>
    <property type="molecule type" value="Genomic_DNA"/>
</dbReference>
<keyword evidence="4" id="KW-0472">Membrane</keyword>
<comment type="caution">
    <text evidence="5">The sequence shown here is derived from an EMBL/GenBank/DDBJ whole genome shotgun (WGS) entry which is preliminary data.</text>
</comment>
<dbReference type="Gene3D" id="3.40.640.10">
    <property type="entry name" value="Type I PLP-dependent aspartate aminotransferase-like (Major domain)"/>
    <property type="match status" value="1"/>
</dbReference>
<dbReference type="PANTHER" id="PTHR11808">
    <property type="entry name" value="TRANS-SULFURATION ENZYME FAMILY MEMBER"/>
    <property type="match status" value="1"/>
</dbReference>
<comment type="cofactor">
    <cofactor evidence="1 3">
        <name>pyridoxal 5'-phosphate</name>
        <dbReference type="ChEBI" id="CHEBI:597326"/>
    </cofactor>
</comment>
<dbReference type="Proteomes" id="UP001159292">
    <property type="component" value="Unassembled WGS sequence"/>
</dbReference>
<keyword evidence="5" id="KW-0032">Aminotransferase</keyword>
<keyword evidence="2 3" id="KW-0663">Pyridoxal phosphate</keyword>
<sequence>MHAKPVDPHDFDASSAVHVGRDCDMTDVFCEPLAMTSAYTFASARDAWERFSGQKEGNVYTRFTNPTVRAFERRIAHLEGADDAVAFASGMGAIASLCHALLQQGDGIVCSRDVFGTTVSAFRHYMGRFGIRSRFAELTDLSSWAEAIDERTRLVVLESPSNPTLKVGDIRAICRLAHARGALVAVDNTLLTPVFQRPHRLGADLVIHSAGKYIDGQGRALAGVVTGSPELMKELRGVLRTLGTSCSPFNAWLLLKSLETLDVRMQRVQDSALALADWIGRRESVLQVHYTGLESHPQRDLACRQQHGHGGLLSFCVRGGQSAAWQWIDALQLVARCTNIGDTRSMATHPATTTHCRLSEAERHTAGIADGLLRLSVGLEALDDLKVDLGRAFDVIERGAAWCEPVRAGARRRGVPLMSASLLVISAAVGLCAMAIQALALFGLRTTDRPGRGGAWLGLPVALALALLLYVVSRSPLASVLLHLQLPLAMSMCG</sequence>
<dbReference type="InterPro" id="IPR000277">
    <property type="entry name" value="Cys/Met-Metab_PyrdxlP-dep_enz"/>
</dbReference>
<comment type="similarity">
    <text evidence="3">Belongs to the trans-sulfuration enzymes family.</text>
</comment>
<evidence type="ECO:0000256" key="3">
    <source>
        <dbReference type="RuleBase" id="RU362118"/>
    </source>
</evidence>
<proteinExistence type="inferred from homology"/>
<dbReference type="InterPro" id="IPR015422">
    <property type="entry name" value="PyrdxlP-dep_Trfase_small"/>
</dbReference>
<name>A0AB35KYQ8_ECTOL</name>
<keyword evidence="4" id="KW-0812">Transmembrane</keyword>
<dbReference type="Pfam" id="PF01053">
    <property type="entry name" value="Cys_Met_Meta_PP"/>
    <property type="match status" value="1"/>
</dbReference>
<evidence type="ECO:0000256" key="4">
    <source>
        <dbReference type="SAM" id="Phobius"/>
    </source>
</evidence>
<dbReference type="PANTHER" id="PTHR11808:SF80">
    <property type="entry name" value="CYSTATHIONINE GAMMA-LYASE"/>
    <property type="match status" value="1"/>
</dbReference>
<evidence type="ECO:0000256" key="2">
    <source>
        <dbReference type="ARBA" id="ARBA00022898"/>
    </source>
</evidence>
<dbReference type="InterPro" id="IPR015424">
    <property type="entry name" value="PyrdxlP-dep_Trfase"/>
</dbReference>
<gene>
    <name evidence="5" type="ORF">N7671_09860</name>
</gene>
<dbReference type="AlphaFoldDB" id="A0AB35KYQ8"/>
<feature type="transmembrane region" description="Helical" evidence="4">
    <location>
        <begin position="417"/>
        <end position="442"/>
    </location>
</feature>
<dbReference type="GO" id="GO:0005737">
    <property type="term" value="C:cytoplasm"/>
    <property type="evidence" value="ECO:0007669"/>
    <property type="project" value="TreeGrafter"/>
</dbReference>
<reference evidence="5" key="1">
    <citation type="submission" date="2022-09" db="EMBL/GenBank/DDBJ databases">
        <title>Intensive care unit water sources are persistently colonized with multi-drug resistant bacteria and are the site of extensive horizontal gene transfer of antibiotic resistance genes.</title>
        <authorList>
            <person name="Diorio-Toth L."/>
        </authorList>
    </citation>
    <scope>NUCLEOTIDE SEQUENCE</scope>
    <source>
        <strain evidence="5">GD04000</strain>
    </source>
</reference>
<keyword evidence="5" id="KW-0808">Transferase</keyword>
<dbReference type="Gene3D" id="3.90.1150.10">
    <property type="entry name" value="Aspartate Aminotransferase, domain 1"/>
    <property type="match status" value="1"/>
</dbReference>
<dbReference type="RefSeq" id="WP_257597603.1">
    <property type="nucleotide sequence ID" value="NZ_JANKBU010000012.1"/>
</dbReference>
<evidence type="ECO:0000256" key="1">
    <source>
        <dbReference type="ARBA" id="ARBA00001933"/>
    </source>
</evidence>
<accession>A0AB35KYQ8</accession>
<organism evidence="5 6">
    <name type="scientific">Ectopseudomonas oleovorans</name>
    <name type="common">Pseudomonas oleovorans</name>
    <dbReference type="NCBI Taxonomy" id="301"/>
    <lineage>
        <taxon>Bacteria</taxon>
        <taxon>Pseudomonadati</taxon>
        <taxon>Pseudomonadota</taxon>
        <taxon>Gammaproteobacteria</taxon>
        <taxon>Pseudomonadales</taxon>
        <taxon>Pseudomonadaceae</taxon>
        <taxon>Ectopseudomonas</taxon>
    </lineage>
</organism>
<dbReference type="GO" id="GO:0016846">
    <property type="term" value="F:carbon-sulfur lyase activity"/>
    <property type="evidence" value="ECO:0007669"/>
    <property type="project" value="TreeGrafter"/>
</dbReference>
<dbReference type="GO" id="GO:0008483">
    <property type="term" value="F:transaminase activity"/>
    <property type="evidence" value="ECO:0007669"/>
    <property type="project" value="UniProtKB-KW"/>
</dbReference>